<keyword evidence="3" id="KW-0813">Transport</keyword>
<gene>
    <name evidence="7" type="ORF">GZA08_06205</name>
</gene>
<evidence type="ECO:0000256" key="4">
    <source>
        <dbReference type="ARBA" id="ARBA00022729"/>
    </source>
</evidence>
<dbReference type="InterPro" id="IPR030678">
    <property type="entry name" value="Peptide/Ni-bd"/>
</dbReference>
<proteinExistence type="inferred from homology"/>
<comment type="similarity">
    <text evidence="2">Belongs to the bacterial solute-binding protein 5 family.</text>
</comment>
<dbReference type="GO" id="GO:0030288">
    <property type="term" value="C:outer membrane-bounded periplasmic space"/>
    <property type="evidence" value="ECO:0007669"/>
    <property type="project" value="UniProtKB-ARBA"/>
</dbReference>
<dbReference type="GO" id="GO:0015833">
    <property type="term" value="P:peptide transport"/>
    <property type="evidence" value="ECO:0007669"/>
    <property type="project" value="TreeGrafter"/>
</dbReference>
<dbReference type="Gene3D" id="3.10.105.10">
    <property type="entry name" value="Dipeptide-binding Protein, Domain 3"/>
    <property type="match status" value="1"/>
</dbReference>
<dbReference type="Proteomes" id="UP000474757">
    <property type="component" value="Unassembled WGS sequence"/>
</dbReference>
<protein>
    <submittedName>
        <fullName evidence="7">ABC transporter substrate-binding protein</fullName>
    </submittedName>
</protein>
<accession>A0A6B2JR81</accession>
<dbReference type="EMBL" id="JAAGAB010000001">
    <property type="protein sequence ID" value="NDV00560.1"/>
    <property type="molecule type" value="Genomic_DNA"/>
</dbReference>
<keyword evidence="4 5" id="KW-0732">Signal</keyword>
<dbReference type="Pfam" id="PF00496">
    <property type="entry name" value="SBP_bac_5"/>
    <property type="match status" value="1"/>
</dbReference>
<sequence>MTKLNGIHGRTPFRGRMASGACAAALALGMAGSAATADTLRIAGQGDIGTLDPQAQNSQITISVLSMVYESLVTRDEDLQMVPSLALSWEPVADTTWRFELRPDVTFHDGSAFDAEDVKFTIERAQAETSQFANFVGSIASVEVIDDLTVEIETAMVDPLLPDKLGYIMIMDSGWAEANGVTVPQDLGNEENTYAVMNANGTGPYTIAERVPDNRTVLEINPDYWGEMADDIEEVIYLPISSPPTRISSLISGEVDVVIDVPPQDVQRLESTDGLTVARSPELRTIFFGFDHASGELRHGDAGGTNPFQDLRVRQAVDSAIDADTISRVVMRGLSQPTAQLIAPGNFGWNPEGDERAPFDIEHARELLAEAGYPDGFSVRMDCPTDTYTNPEQICQAVSAMMSQIGIDIDLNLIPRAQFIPLLWDKDTSFFIIGFNTAYFDAMYVLETLLMTQTGEDGEGIYNYSGYSNPEFDELVREARVELDRDRRQELMYEAFAIARADVAYAPLHTQTLVYAMRDGVDVPVRPDNFIEIRWVTMD</sequence>
<comment type="subcellular location">
    <subcellularLocation>
        <location evidence="1">Periplasm</location>
    </subcellularLocation>
</comment>
<dbReference type="CDD" id="cd08498">
    <property type="entry name" value="PBP2_NikA_DppA_OppA_like_2"/>
    <property type="match status" value="1"/>
</dbReference>
<evidence type="ECO:0000256" key="2">
    <source>
        <dbReference type="ARBA" id="ARBA00005695"/>
    </source>
</evidence>
<dbReference type="GO" id="GO:0043190">
    <property type="term" value="C:ATP-binding cassette (ABC) transporter complex"/>
    <property type="evidence" value="ECO:0007669"/>
    <property type="project" value="InterPro"/>
</dbReference>
<dbReference type="Gene3D" id="3.90.76.10">
    <property type="entry name" value="Dipeptide-binding Protein, Domain 1"/>
    <property type="match status" value="1"/>
</dbReference>
<dbReference type="RefSeq" id="WP_163890995.1">
    <property type="nucleotide sequence ID" value="NZ_JAAGAB010000001.1"/>
</dbReference>
<name>A0A6B2JR81_9RHOB</name>
<organism evidence="7 8">
    <name type="scientific">Pseudoroseicyclus tamaricis</name>
    <dbReference type="NCBI Taxonomy" id="2705421"/>
    <lineage>
        <taxon>Bacteria</taxon>
        <taxon>Pseudomonadati</taxon>
        <taxon>Pseudomonadota</taxon>
        <taxon>Alphaproteobacteria</taxon>
        <taxon>Rhodobacterales</taxon>
        <taxon>Paracoccaceae</taxon>
        <taxon>Pseudoroseicyclus</taxon>
    </lineage>
</organism>
<comment type="caution">
    <text evidence="7">The sequence shown here is derived from an EMBL/GenBank/DDBJ whole genome shotgun (WGS) entry which is preliminary data.</text>
</comment>
<dbReference type="InterPro" id="IPR000914">
    <property type="entry name" value="SBP_5_dom"/>
</dbReference>
<evidence type="ECO:0000256" key="1">
    <source>
        <dbReference type="ARBA" id="ARBA00004418"/>
    </source>
</evidence>
<evidence type="ECO:0000256" key="3">
    <source>
        <dbReference type="ARBA" id="ARBA00022448"/>
    </source>
</evidence>
<dbReference type="Gene3D" id="3.40.190.10">
    <property type="entry name" value="Periplasmic binding protein-like II"/>
    <property type="match status" value="1"/>
</dbReference>
<dbReference type="PIRSF" id="PIRSF002741">
    <property type="entry name" value="MppA"/>
    <property type="match status" value="1"/>
</dbReference>
<dbReference type="AlphaFoldDB" id="A0A6B2JR81"/>
<dbReference type="PANTHER" id="PTHR30290:SF9">
    <property type="entry name" value="OLIGOPEPTIDE-BINDING PROTEIN APPA"/>
    <property type="match status" value="1"/>
</dbReference>
<dbReference type="InterPro" id="IPR039424">
    <property type="entry name" value="SBP_5"/>
</dbReference>
<keyword evidence="8" id="KW-1185">Reference proteome</keyword>
<evidence type="ECO:0000313" key="7">
    <source>
        <dbReference type="EMBL" id="NDV00560.1"/>
    </source>
</evidence>
<feature type="domain" description="Solute-binding protein family 5" evidence="6">
    <location>
        <begin position="81"/>
        <end position="452"/>
    </location>
</feature>
<feature type="signal peptide" evidence="5">
    <location>
        <begin position="1"/>
        <end position="37"/>
    </location>
</feature>
<dbReference type="SUPFAM" id="SSF53850">
    <property type="entry name" value="Periplasmic binding protein-like II"/>
    <property type="match status" value="1"/>
</dbReference>
<dbReference type="PANTHER" id="PTHR30290">
    <property type="entry name" value="PERIPLASMIC BINDING COMPONENT OF ABC TRANSPORTER"/>
    <property type="match status" value="1"/>
</dbReference>
<reference evidence="7 8" key="1">
    <citation type="submission" date="2020-02" db="EMBL/GenBank/DDBJ databases">
        <title>Pseudoroseicyclus tamarix, sp. nov., isolated from offshore sediment of a Tamarix chinensis forest.</title>
        <authorList>
            <person name="Gai Y."/>
        </authorList>
    </citation>
    <scope>NUCLEOTIDE SEQUENCE [LARGE SCALE GENOMIC DNA]</scope>
    <source>
        <strain evidence="7 8">CLL3-39</strain>
    </source>
</reference>
<evidence type="ECO:0000259" key="6">
    <source>
        <dbReference type="Pfam" id="PF00496"/>
    </source>
</evidence>
<evidence type="ECO:0000256" key="5">
    <source>
        <dbReference type="SAM" id="SignalP"/>
    </source>
</evidence>
<feature type="chain" id="PRO_5025492703" evidence="5">
    <location>
        <begin position="38"/>
        <end position="539"/>
    </location>
</feature>
<dbReference type="GO" id="GO:1904680">
    <property type="term" value="F:peptide transmembrane transporter activity"/>
    <property type="evidence" value="ECO:0007669"/>
    <property type="project" value="TreeGrafter"/>
</dbReference>
<evidence type="ECO:0000313" key="8">
    <source>
        <dbReference type="Proteomes" id="UP000474757"/>
    </source>
</evidence>